<dbReference type="SMART" id="SM00409">
    <property type="entry name" value="IG"/>
    <property type="match status" value="2"/>
</dbReference>
<sequence length="337" mass="38459">MGEQIMRPVREGIYQLDKYAVRFLPGRPGYVPKVAGQSENLRTYQLIIRFADSYDSQFFERDKATLLQQSSFKCQIEIPSTNRELWPHAEGQVIVKRLSAIMNRLTSQIINEGETLNLNCETNEHPQPNISWSRSNGQPFSLPNSPQRVLGKTLIVPNITQTDRGVYRCFAVNNVYHSVQYSVMIQVNYRPYIRRARVMGSYGQIPDANMNVVLECVVNGYPDPDLYWYKGVYNPITNNEPLFDNERYDLEKTTTFGAVGTNITDVFSTMLIRNIRNDDYGIYSCRAENKYGSAFVTVNLFCEFLYTPTLIPSDQSICQGSVCPMLEGNSITGIQQP</sequence>
<dbReference type="CDD" id="cd00096">
    <property type="entry name" value="Ig"/>
    <property type="match status" value="1"/>
</dbReference>
<dbReference type="InterPro" id="IPR013783">
    <property type="entry name" value="Ig-like_fold"/>
</dbReference>
<evidence type="ECO:0000259" key="3">
    <source>
        <dbReference type="PROSITE" id="PS50835"/>
    </source>
</evidence>
<evidence type="ECO:0000256" key="1">
    <source>
        <dbReference type="ARBA" id="ARBA00022729"/>
    </source>
</evidence>
<dbReference type="Gene3D" id="2.60.40.10">
    <property type="entry name" value="Immunoglobulins"/>
    <property type="match status" value="2"/>
</dbReference>
<organism evidence="4 5">
    <name type="scientific">Cichlidogyrus casuarinus</name>
    <dbReference type="NCBI Taxonomy" id="1844966"/>
    <lineage>
        <taxon>Eukaryota</taxon>
        <taxon>Metazoa</taxon>
        <taxon>Spiralia</taxon>
        <taxon>Lophotrochozoa</taxon>
        <taxon>Platyhelminthes</taxon>
        <taxon>Monogenea</taxon>
        <taxon>Monopisthocotylea</taxon>
        <taxon>Dactylogyridea</taxon>
        <taxon>Ancyrocephalidae</taxon>
        <taxon>Cichlidogyrus</taxon>
    </lineage>
</organism>
<feature type="domain" description="Ig-like" evidence="3">
    <location>
        <begin position="87"/>
        <end position="182"/>
    </location>
</feature>
<dbReference type="InterPro" id="IPR036179">
    <property type="entry name" value="Ig-like_dom_sf"/>
</dbReference>
<dbReference type="PANTHER" id="PTHR45080">
    <property type="entry name" value="CONTACTIN 5"/>
    <property type="match status" value="1"/>
</dbReference>
<comment type="caution">
    <text evidence="4">The sequence shown here is derived from an EMBL/GenBank/DDBJ whole genome shotgun (WGS) entry which is preliminary data.</text>
</comment>
<dbReference type="SMART" id="SM00408">
    <property type="entry name" value="IGc2"/>
    <property type="match status" value="2"/>
</dbReference>
<dbReference type="InterPro" id="IPR003599">
    <property type="entry name" value="Ig_sub"/>
</dbReference>
<accession>A0ABD2Q3T1</accession>
<dbReference type="Pfam" id="PF13927">
    <property type="entry name" value="Ig_3"/>
    <property type="match status" value="1"/>
</dbReference>
<evidence type="ECO:0000313" key="5">
    <source>
        <dbReference type="Proteomes" id="UP001626550"/>
    </source>
</evidence>
<keyword evidence="5" id="KW-1185">Reference proteome</keyword>
<dbReference type="InterPro" id="IPR007110">
    <property type="entry name" value="Ig-like_dom"/>
</dbReference>
<dbReference type="PANTHER" id="PTHR45080:SF8">
    <property type="entry name" value="IG-LIKE DOMAIN-CONTAINING PROTEIN"/>
    <property type="match status" value="1"/>
</dbReference>
<evidence type="ECO:0000256" key="2">
    <source>
        <dbReference type="ARBA" id="ARBA00023157"/>
    </source>
</evidence>
<protein>
    <recommendedName>
        <fullName evidence="3">Ig-like domain-containing protein</fullName>
    </recommendedName>
</protein>
<dbReference type="AlphaFoldDB" id="A0ABD2Q3T1"/>
<feature type="domain" description="Ig-like" evidence="3">
    <location>
        <begin position="191"/>
        <end position="297"/>
    </location>
</feature>
<reference evidence="4 5" key="1">
    <citation type="submission" date="2024-11" db="EMBL/GenBank/DDBJ databases">
        <title>Adaptive evolution of stress response genes in parasites aligns with host niche diversity.</title>
        <authorList>
            <person name="Hahn C."/>
            <person name="Resl P."/>
        </authorList>
    </citation>
    <scope>NUCLEOTIDE SEQUENCE [LARGE SCALE GENOMIC DNA]</scope>
    <source>
        <strain evidence="4">EGGRZ-B1_66</strain>
        <tissue evidence="4">Body</tissue>
    </source>
</reference>
<dbReference type="InterPro" id="IPR050958">
    <property type="entry name" value="Cell_Adh-Cytoskel_Orgn"/>
</dbReference>
<proteinExistence type="predicted"/>
<dbReference type="PROSITE" id="PS50835">
    <property type="entry name" value="IG_LIKE"/>
    <property type="match status" value="2"/>
</dbReference>
<dbReference type="Pfam" id="PF07679">
    <property type="entry name" value="I-set"/>
    <property type="match status" value="1"/>
</dbReference>
<keyword evidence="2" id="KW-1015">Disulfide bond</keyword>
<name>A0ABD2Q3T1_9PLAT</name>
<dbReference type="EMBL" id="JBJKFK010001052">
    <property type="protein sequence ID" value="KAL3314264.1"/>
    <property type="molecule type" value="Genomic_DNA"/>
</dbReference>
<dbReference type="SUPFAM" id="SSF48726">
    <property type="entry name" value="Immunoglobulin"/>
    <property type="match status" value="2"/>
</dbReference>
<dbReference type="Proteomes" id="UP001626550">
    <property type="component" value="Unassembled WGS sequence"/>
</dbReference>
<evidence type="ECO:0000313" key="4">
    <source>
        <dbReference type="EMBL" id="KAL3314264.1"/>
    </source>
</evidence>
<keyword evidence="1" id="KW-0732">Signal</keyword>
<dbReference type="InterPro" id="IPR013098">
    <property type="entry name" value="Ig_I-set"/>
</dbReference>
<gene>
    <name evidence="4" type="ORF">Ciccas_007123</name>
</gene>
<dbReference type="InterPro" id="IPR003598">
    <property type="entry name" value="Ig_sub2"/>
</dbReference>